<dbReference type="InterPro" id="IPR053151">
    <property type="entry name" value="RNase_H-like"/>
</dbReference>
<dbReference type="Proteomes" id="UP000652761">
    <property type="component" value="Unassembled WGS sequence"/>
</dbReference>
<dbReference type="Gene3D" id="3.30.420.10">
    <property type="entry name" value="Ribonuclease H-like superfamily/Ribonuclease H"/>
    <property type="match status" value="1"/>
</dbReference>
<dbReference type="AlphaFoldDB" id="A0A843WXQ5"/>
<dbReference type="EMBL" id="NMUH01006416">
    <property type="protein sequence ID" value="MQM15219.1"/>
    <property type="molecule type" value="Genomic_DNA"/>
</dbReference>
<evidence type="ECO:0000313" key="3">
    <source>
        <dbReference type="Proteomes" id="UP000652761"/>
    </source>
</evidence>
<comment type="caution">
    <text evidence="2">The sequence shown here is derived from an EMBL/GenBank/DDBJ whole genome shotgun (WGS) entry which is preliminary data.</text>
</comment>
<accession>A0A843WXQ5</accession>
<feature type="non-terminal residue" evidence="2">
    <location>
        <position position="217"/>
    </location>
</feature>
<evidence type="ECO:0000313" key="2">
    <source>
        <dbReference type="EMBL" id="MQM15219.1"/>
    </source>
</evidence>
<dbReference type="OrthoDB" id="597234at2759"/>
<dbReference type="PANTHER" id="PTHR47723">
    <property type="entry name" value="OS05G0353850 PROTEIN"/>
    <property type="match status" value="1"/>
</dbReference>
<dbReference type="GO" id="GO:0004523">
    <property type="term" value="F:RNA-DNA hybrid ribonuclease activity"/>
    <property type="evidence" value="ECO:0007669"/>
    <property type="project" value="InterPro"/>
</dbReference>
<keyword evidence="3" id="KW-1185">Reference proteome</keyword>
<dbReference type="CDD" id="cd06222">
    <property type="entry name" value="RNase_H_like"/>
    <property type="match status" value="1"/>
</dbReference>
<organism evidence="2 3">
    <name type="scientific">Colocasia esculenta</name>
    <name type="common">Wild taro</name>
    <name type="synonym">Arum esculentum</name>
    <dbReference type="NCBI Taxonomy" id="4460"/>
    <lineage>
        <taxon>Eukaryota</taxon>
        <taxon>Viridiplantae</taxon>
        <taxon>Streptophyta</taxon>
        <taxon>Embryophyta</taxon>
        <taxon>Tracheophyta</taxon>
        <taxon>Spermatophyta</taxon>
        <taxon>Magnoliopsida</taxon>
        <taxon>Liliopsida</taxon>
        <taxon>Araceae</taxon>
        <taxon>Aroideae</taxon>
        <taxon>Colocasieae</taxon>
        <taxon>Colocasia</taxon>
    </lineage>
</organism>
<evidence type="ECO:0000259" key="1">
    <source>
        <dbReference type="Pfam" id="PF13456"/>
    </source>
</evidence>
<gene>
    <name evidence="2" type="ORF">Taro_048160</name>
</gene>
<protein>
    <recommendedName>
        <fullName evidence="1">RNase H type-1 domain-containing protein</fullName>
    </recommendedName>
</protein>
<reference evidence="2" key="1">
    <citation type="submission" date="2017-07" db="EMBL/GenBank/DDBJ databases">
        <title>Taro Niue Genome Assembly and Annotation.</title>
        <authorList>
            <person name="Atibalentja N."/>
            <person name="Keating K."/>
            <person name="Fields C.J."/>
        </authorList>
    </citation>
    <scope>NUCLEOTIDE SEQUENCE</scope>
    <source>
        <strain evidence="2">Niue_2</strain>
        <tissue evidence="2">Leaf</tissue>
    </source>
</reference>
<feature type="domain" description="RNase H type-1" evidence="1">
    <location>
        <begin position="90"/>
        <end position="208"/>
    </location>
</feature>
<dbReference type="InterPro" id="IPR002156">
    <property type="entry name" value="RNaseH_domain"/>
</dbReference>
<dbReference type="PANTHER" id="PTHR47723:SF19">
    <property type="entry name" value="POLYNUCLEOTIDYL TRANSFERASE, RIBONUCLEASE H-LIKE SUPERFAMILY PROTEIN"/>
    <property type="match status" value="1"/>
</dbReference>
<dbReference type="InterPro" id="IPR012337">
    <property type="entry name" value="RNaseH-like_sf"/>
</dbReference>
<dbReference type="GO" id="GO:0003676">
    <property type="term" value="F:nucleic acid binding"/>
    <property type="evidence" value="ECO:0007669"/>
    <property type="project" value="InterPro"/>
</dbReference>
<name>A0A843WXQ5_COLES</name>
<dbReference type="Pfam" id="PF13456">
    <property type="entry name" value="RVT_3"/>
    <property type="match status" value="1"/>
</dbReference>
<sequence length="217" mass="23895">MACAAIFGYQTTVEHLSWHIFLGPVSRSSRSICESIKVLISHDIQHATFKAPPPTQQQAIMDSFDFTLKVCRSRLKLVRWIPPLDGFCLNVDGASKGNLGISGGGGCVRNSQGDILLAFAFNYGFGKSLQVEVRALHDGLLLVEENGLRVSLTYSDSAILVRSFNSNSPPGWECQRWWQSASDLIHKHGFIISHVFREANQVVDALASYPCTGVDNK</sequence>
<dbReference type="InterPro" id="IPR044730">
    <property type="entry name" value="RNase_H-like_dom_plant"/>
</dbReference>
<proteinExistence type="predicted"/>
<dbReference type="InterPro" id="IPR036397">
    <property type="entry name" value="RNaseH_sf"/>
</dbReference>
<dbReference type="SUPFAM" id="SSF53098">
    <property type="entry name" value="Ribonuclease H-like"/>
    <property type="match status" value="1"/>
</dbReference>